<dbReference type="GO" id="GO:0006606">
    <property type="term" value="P:protein import into nucleus"/>
    <property type="evidence" value="ECO:0007669"/>
    <property type="project" value="TreeGrafter"/>
</dbReference>
<evidence type="ECO:0000256" key="4">
    <source>
        <dbReference type="ARBA" id="ARBA00023242"/>
    </source>
</evidence>
<dbReference type="EMBL" id="LUCM01004784">
    <property type="protein sequence ID" value="KAA0193823.1"/>
    <property type="molecule type" value="Genomic_DNA"/>
</dbReference>
<dbReference type="GO" id="GO:0017056">
    <property type="term" value="F:structural constituent of nuclear pore"/>
    <property type="evidence" value="ECO:0007669"/>
    <property type="project" value="InterPro"/>
</dbReference>
<keyword evidence="7" id="KW-1185">Reference proteome</keyword>
<dbReference type="OrthoDB" id="1918363at2759"/>
<keyword evidence="5" id="KW-0472">Membrane</keyword>
<comment type="caution">
    <text evidence="6">The sequence shown here is derived from an EMBL/GenBank/DDBJ whole genome shotgun (WGS) entry which is preliminary data.</text>
</comment>
<evidence type="ECO:0000313" key="7">
    <source>
        <dbReference type="Proteomes" id="UP000728185"/>
    </source>
</evidence>
<evidence type="ECO:0000313" key="6">
    <source>
        <dbReference type="EMBL" id="KAA0193823.1"/>
    </source>
</evidence>
<dbReference type="PANTHER" id="PTHR11225">
    <property type="entry name" value="NUCLEAR PORE COMPLEX PROTEIN NUP93 NUCLEOPORIN NUP93 DEAD EYE PROTEIN"/>
    <property type="match status" value="1"/>
</dbReference>
<proteinExistence type="inferred from homology"/>
<dbReference type="Pfam" id="PF04097">
    <property type="entry name" value="Nic96"/>
    <property type="match status" value="1"/>
</dbReference>
<dbReference type="PANTHER" id="PTHR11225:SF4">
    <property type="entry name" value="NUCLEAR PORE COMPLEX PROTEIN NUP93"/>
    <property type="match status" value="1"/>
</dbReference>
<comment type="similarity">
    <text evidence="2 5">Belongs to the nucleoporin interacting component (NIC) family.</text>
</comment>
<dbReference type="AlphaFoldDB" id="A0A8E0RU53"/>
<keyword evidence="5" id="KW-0811">Translocation</keyword>
<evidence type="ECO:0000256" key="3">
    <source>
        <dbReference type="ARBA" id="ARBA00023132"/>
    </source>
</evidence>
<keyword evidence="5" id="KW-0653">Protein transport</keyword>
<gene>
    <name evidence="6" type="ORF">FBUS_05475</name>
</gene>
<dbReference type="GO" id="GO:0016973">
    <property type="term" value="P:poly(A)+ mRNA export from nucleus"/>
    <property type="evidence" value="ECO:0007669"/>
    <property type="project" value="TreeGrafter"/>
</dbReference>
<sequence>VVYSILGVSSLNDSHSELARNIDDFLWIKLSQVASQASDLQENQKLDESFNLGQLQTLLYETYGEVHFDAWSQPLMYFKVLCLTQQFEAAIAFLARFESFRCHAVHIALGLHDLHLLLLSDSLKSPLVTRVDSDPLGMRRLNLARLIALYTRKFEASAPDEALMYFHFLADIPTDADALADGDTSTDSSVKGSTTGNVFVHFVAELALATRAASFYFIS</sequence>
<keyword evidence="4 5" id="KW-0539">Nucleus</keyword>
<accession>A0A8E0RU53</accession>
<name>A0A8E0RU53_9TREM</name>
<dbReference type="InterPro" id="IPR007231">
    <property type="entry name" value="Nucleoporin_int_Nup93/Nic96"/>
</dbReference>
<keyword evidence="5" id="KW-0509">mRNA transport</keyword>
<keyword evidence="5" id="KW-0813">Transport</keyword>
<dbReference type="Proteomes" id="UP000728185">
    <property type="component" value="Unassembled WGS sequence"/>
</dbReference>
<evidence type="ECO:0000256" key="5">
    <source>
        <dbReference type="RuleBase" id="RU364035"/>
    </source>
</evidence>
<dbReference type="GO" id="GO:0005643">
    <property type="term" value="C:nuclear pore"/>
    <property type="evidence" value="ECO:0007669"/>
    <property type="project" value="UniProtKB-SubCell"/>
</dbReference>
<keyword evidence="3 5" id="KW-0906">Nuclear pore complex</keyword>
<organism evidence="6 7">
    <name type="scientific">Fasciolopsis buskii</name>
    <dbReference type="NCBI Taxonomy" id="27845"/>
    <lineage>
        <taxon>Eukaryota</taxon>
        <taxon>Metazoa</taxon>
        <taxon>Spiralia</taxon>
        <taxon>Lophotrochozoa</taxon>
        <taxon>Platyhelminthes</taxon>
        <taxon>Trematoda</taxon>
        <taxon>Digenea</taxon>
        <taxon>Plagiorchiida</taxon>
        <taxon>Echinostomata</taxon>
        <taxon>Echinostomatoidea</taxon>
        <taxon>Fasciolidae</taxon>
        <taxon>Fasciolopsis</taxon>
    </lineage>
</organism>
<comment type="subcellular location">
    <subcellularLocation>
        <location evidence="1 5">Nucleus</location>
        <location evidence="1 5">Nuclear pore complex</location>
    </subcellularLocation>
</comment>
<evidence type="ECO:0000256" key="2">
    <source>
        <dbReference type="ARBA" id="ARBA00010186"/>
    </source>
</evidence>
<evidence type="ECO:0000256" key="1">
    <source>
        <dbReference type="ARBA" id="ARBA00004567"/>
    </source>
</evidence>
<reference evidence="6" key="1">
    <citation type="submission" date="2019-05" db="EMBL/GenBank/DDBJ databases">
        <title>Annotation for the trematode Fasciolopsis buski.</title>
        <authorList>
            <person name="Choi Y.-J."/>
        </authorList>
    </citation>
    <scope>NUCLEOTIDE SEQUENCE</scope>
    <source>
        <strain evidence="6">HT</strain>
        <tissue evidence="6">Whole worm</tissue>
    </source>
</reference>
<protein>
    <recommendedName>
        <fullName evidence="5">Nuclear pore protein</fullName>
    </recommendedName>
</protein>
<feature type="non-terminal residue" evidence="6">
    <location>
        <position position="1"/>
    </location>
</feature>